<dbReference type="SMART" id="SM00320">
    <property type="entry name" value="WD40"/>
    <property type="match status" value="6"/>
</dbReference>
<dbReference type="PANTHER" id="PTHR22852">
    <property type="entry name" value="LETHAL 2 DENTICLELESS PROTEIN RETINOIC ACID-REGULATED NUCLEAR MATRIX-ASSOCIATED PROTEIN"/>
    <property type="match status" value="1"/>
</dbReference>
<comment type="pathway">
    <text evidence="1">Protein modification; protein ubiquitination.</text>
</comment>
<sequence>MDKRFRSRLVRNYKKKIPCMPRYNLEEEKISQVPLEREQIEQWKEEEYDRLVDSRIQNLRPAKRVFLGCNSYCVKFAKNNPKILAVGDEIGGIHFIDSTNCKEIKDQDHPYSQEDYFKTYYQEVQRAYTEEDPEGKHRPITILPTSSENIHENAIFDIEWFDNDRILGTVCGDFSSRIYDVAHQRVCNILAGHNGSPRTIDSHHCTSDVFVTCGRDGEILLYDVRDQSSRRVEGGEELIYPVHALSHYALKLREEFGNRAKAKYSKHENDKRAITSCKFYDSNTLLSTESSSDEIKFWDLRVLCSLPKVSNSTVVDKDNKKSPKYGEREEKSFRGSLSYYTHLMNIYRGLNEAEFARANGQEVNDTYSNIKEYDLLQCINQRKKENGFTSLTVHRDLGRASRTHKSPLILTNGIKSTVYLYQMDKMSEAPPKIFKSHHSNFYTKATLSPCMDYCITGSDSGHGLLIWNTKKPDLDKFNTYECLDKKSQYIYNYYSFKQGHIKDINGIDWSNSYSQPFIATSSDDLTICLWE</sequence>
<protein>
    <submittedName>
        <fullName evidence="5">Uncharacterized protein</fullName>
    </submittedName>
</protein>
<dbReference type="AlphaFoldDB" id="A0AAD1X8C0"/>
<evidence type="ECO:0000256" key="3">
    <source>
        <dbReference type="ARBA" id="ARBA00038344"/>
    </source>
</evidence>
<evidence type="ECO:0000256" key="4">
    <source>
        <dbReference type="PROSITE-ProRule" id="PRU00221"/>
    </source>
</evidence>
<dbReference type="Proteomes" id="UP001295684">
    <property type="component" value="Unassembled WGS sequence"/>
</dbReference>
<evidence type="ECO:0000256" key="1">
    <source>
        <dbReference type="ARBA" id="ARBA00004906"/>
    </source>
</evidence>
<name>A0AAD1X8C0_EUPCR</name>
<dbReference type="InterPro" id="IPR036322">
    <property type="entry name" value="WD40_repeat_dom_sf"/>
</dbReference>
<gene>
    <name evidence="5" type="ORF">ECRASSUSDP1_LOCUS2782</name>
</gene>
<dbReference type="SUPFAM" id="SSF50978">
    <property type="entry name" value="WD40 repeat-like"/>
    <property type="match status" value="1"/>
</dbReference>
<keyword evidence="2" id="KW-0833">Ubl conjugation pathway</keyword>
<dbReference type="InterPro" id="IPR051865">
    <property type="entry name" value="WD-repeat_CDT2_adapter"/>
</dbReference>
<comment type="similarity">
    <text evidence="3">Belongs to the WD repeat cdt2 family.</text>
</comment>
<accession>A0AAD1X8C0</accession>
<feature type="repeat" description="WD" evidence="4">
    <location>
        <begin position="497"/>
        <end position="531"/>
    </location>
</feature>
<comment type="caution">
    <text evidence="5">The sequence shown here is derived from an EMBL/GenBank/DDBJ whole genome shotgun (WGS) entry which is preliminary data.</text>
</comment>
<evidence type="ECO:0000313" key="5">
    <source>
        <dbReference type="EMBL" id="CAI2361471.1"/>
    </source>
</evidence>
<evidence type="ECO:0000256" key="2">
    <source>
        <dbReference type="ARBA" id="ARBA00022786"/>
    </source>
</evidence>
<dbReference type="EMBL" id="CAMPGE010002661">
    <property type="protein sequence ID" value="CAI2361471.1"/>
    <property type="molecule type" value="Genomic_DNA"/>
</dbReference>
<dbReference type="GO" id="GO:0043161">
    <property type="term" value="P:proteasome-mediated ubiquitin-dependent protein catabolic process"/>
    <property type="evidence" value="ECO:0007669"/>
    <property type="project" value="TreeGrafter"/>
</dbReference>
<dbReference type="Gene3D" id="2.130.10.10">
    <property type="entry name" value="YVTN repeat-like/Quinoprotein amine dehydrogenase"/>
    <property type="match status" value="2"/>
</dbReference>
<dbReference type="InterPro" id="IPR001680">
    <property type="entry name" value="WD40_rpt"/>
</dbReference>
<keyword evidence="6" id="KW-1185">Reference proteome</keyword>
<dbReference type="GO" id="GO:0005634">
    <property type="term" value="C:nucleus"/>
    <property type="evidence" value="ECO:0007669"/>
    <property type="project" value="TreeGrafter"/>
</dbReference>
<organism evidence="5 6">
    <name type="scientific">Euplotes crassus</name>
    <dbReference type="NCBI Taxonomy" id="5936"/>
    <lineage>
        <taxon>Eukaryota</taxon>
        <taxon>Sar</taxon>
        <taxon>Alveolata</taxon>
        <taxon>Ciliophora</taxon>
        <taxon>Intramacronucleata</taxon>
        <taxon>Spirotrichea</taxon>
        <taxon>Hypotrichia</taxon>
        <taxon>Euplotida</taxon>
        <taxon>Euplotidae</taxon>
        <taxon>Moneuplotes</taxon>
    </lineage>
</organism>
<dbReference type="Pfam" id="PF00400">
    <property type="entry name" value="WD40"/>
    <property type="match status" value="2"/>
</dbReference>
<dbReference type="GO" id="GO:0030674">
    <property type="term" value="F:protein-macromolecule adaptor activity"/>
    <property type="evidence" value="ECO:0007669"/>
    <property type="project" value="TreeGrafter"/>
</dbReference>
<reference evidence="5" key="1">
    <citation type="submission" date="2023-07" db="EMBL/GenBank/DDBJ databases">
        <authorList>
            <consortium name="AG Swart"/>
            <person name="Singh M."/>
            <person name="Singh A."/>
            <person name="Seah K."/>
            <person name="Emmerich C."/>
        </authorList>
    </citation>
    <scope>NUCLEOTIDE SEQUENCE</scope>
    <source>
        <strain evidence="5">DP1</strain>
    </source>
</reference>
<proteinExistence type="inferred from homology"/>
<dbReference type="PROSITE" id="PS50082">
    <property type="entry name" value="WD_REPEATS_2"/>
    <property type="match status" value="1"/>
</dbReference>
<dbReference type="PROSITE" id="PS50294">
    <property type="entry name" value="WD_REPEATS_REGION"/>
    <property type="match status" value="1"/>
</dbReference>
<dbReference type="InterPro" id="IPR015943">
    <property type="entry name" value="WD40/YVTN_repeat-like_dom_sf"/>
</dbReference>
<keyword evidence="4" id="KW-0853">WD repeat</keyword>
<evidence type="ECO:0000313" key="6">
    <source>
        <dbReference type="Proteomes" id="UP001295684"/>
    </source>
</evidence>
<dbReference type="PANTHER" id="PTHR22852:SF0">
    <property type="entry name" value="DENTICLELESS PROTEIN HOMOLOG"/>
    <property type="match status" value="1"/>
</dbReference>